<dbReference type="Proteomes" id="UP000000644">
    <property type="component" value="Chromosome"/>
</dbReference>
<dbReference type="HOGENOM" id="CLU_1446429_0_0_4"/>
<sequence length="187" mass="20230">MEKLLAYLNSLSPAEQKAFALRCGTTVGYLRKAGSTGQRIGAELCINIERESLKSVVCEVLRPDIDWASIRHTAPASQAQEAINTVAEEAKAAILHVADTAEAEIKHVAEAQAVVKTEVKDVDPPVKLPPLASTEVADSLVLDERRKGPPTRRLKKQPFIGPDQRVGPPERRGFKLPEVTAALPKGV</sequence>
<gene>
    <name evidence="2" type="ordered locus">Pnap_2264</name>
</gene>
<dbReference type="KEGG" id="pna:Pnap_2264"/>
<protein>
    <submittedName>
        <fullName evidence="2">Uncharacterized protein</fullName>
    </submittedName>
</protein>
<dbReference type="GO" id="GO:0003677">
    <property type="term" value="F:DNA binding"/>
    <property type="evidence" value="ECO:0007669"/>
    <property type="project" value="InterPro"/>
</dbReference>
<feature type="region of interest" description="Disordered" evidence="1">
    <location>
        <begin position="143"/>
        <end position="187"/>
    </location>
</feature>
<reference evidence="3" key="1">
    <citation type="journal article" date="2009" name="Environ. Microbiol.">
        <title>The genome of Polaromonas naphthalenivorans strain CJ2, isolated from coal tar-contaminated sediment, reveals physiological and metabolic versatility and evolution through extensive horizontal gene transfer.</title>
        <authorList>
            <person name="Yagi J.M."/>
            <person name="Sims D."/>
            <person name="Brettin T."/>
            <person name="Bruce D."/>
            <person name="Madsen E.L."/>
        </authorList>
    </citation>
    <scope>NUCLEOTIDE SEQUENCE [LARGE SCALE GENOMIC DNA]</scope>
    <source>
        <strain evidence="3">CJ2</strain>
    </source>
</reference>
<proteinExistence type="predicted"/>
<dbReference type="AlphaFoldDB" id="A1VPJ4"/>
<evidence type="ECO:0000313" key="2">
    <source>
        <dbReference type="EMBL" id="ABM37572.1"/>
    </source>
</evidence>
<dbReference type="STRING" id="365044.Pnap_2264"/>
<dbReference type="RefSeq" id="WP_011801650.1">
    <property type="nucleotide sequence ID" value="NC_008781.1"/>
</dbReference>
<dbReference type="Gene3D" id="1.10.260.40">
    <property type="entry name" value="lambda repressor-like DNA-binding domains"/>
    <property type="match status" value="1"/>
</dbReference>
<dbReference type="OrthoDB" id="6446140at2"/>
<evidence type="ECO:0000313" key="3">
    <source>
        <dbReference type="Proteomes" id="UP000000644"/>
    </source>
</evidence>
<organism evidence="2 3">
    <name type="scientific">Polaromonas naphthalenivorans (strain CJ2)</name>
    <dbReference type="NCBI Taxonomy" id="365044"/>
    <lineage>
        <taxon>Bacteria</taxon>
        <taxon>Pseudomonadati</taxon>
        <taxon>Pseudomonadota</taxon>
        <taxon>Betaproteobacteria</taxon>
        <taxon>Burkholderiales</taxon>
        <taxon>Comamonadaceae</taxon>
        <taxon>Polaromonas</taxon>
    </lineage>
</organism>
<evidence type="ECO:0000256" key="1">
    <source>
        <dbReference type="SAM" id="MobiDB-lite"/>
    </source>
</evidence>
<dbReference type="EMBL" id="CP000529">
    <property type="protein sequence ID" value="ABM37572.1"/>
    <property type="molecule type" value="Genomic_DNA"/>
</dbReference>
<dbReference type="eggNOG" id="COG4197">
    <property type="taxonomic scope" value="Bacteria"/>
</dbReference>
<accession>A1VPJ4</accession>
<name>A1VPJ4_POLNA</name>
<keyword evidence="3" id="KW-1185">Reference proteome</keyword>
<dbReference type="InterPro" id="IPR010982">
    <property type="entry name" value="Lambda_DNA-bd_dom_sf"/>
</dbReference>